<accession>A0A8D9PER6</accession>
<sequence length="134" mass="15695">MAINNAVTYGEVEEFFSTLLSPETPKIRKYHVYGMYQREQENEKKVAEFENAVTKNSEGWRFFGSMIGEDMCIVTGINRKEEIYYIPTYKDKENKIHVCNTYFVDFDEAVLACVIYKKTDSVESVQWVCKLINN</sequence>
<name>A0A8D9PER6_9VIRU</name>
<protein>
    <submittedName>
        <fullName evidence="1">Uncharacterized protein</fullName>
    </submittedName>
</protein>
<evidence type="ECO:0000313" key="1">
    <source>
        <dbReference type="EMBL" id="DAD55925.1"/>
    </source>
</evidence>
<proteinExistence type="predicted"/>
<dbReference type="EMBL" id="BK029940">
    <property type="protein sequence ID" value="DAD55925.1"/>
    <property type="molecule type" value="Genomic_DNA"/>
</dbReference>
<organism evidence="1">
    <name type="scientific">Bacteriophage sp</name>
    <dbReference type="NCBI Taxonomy" id="38018"/>
    <lineage>
        <taxon>Viruses</taxon>
    </lineage>
</organism>
<reference evidence="1" key="1">
    <citation type="journal article" date="2021" name="Proc. Natl. Acad. Sci. U.S.A.">
        <title>A Catalog of Tens of Thousands of Viruses from Human Metagenomes Reveals Hidden Associations with Chronic Diseases.</title>
        <authorList>
            <person name="Tisza M.J."/>
            <person name="Buck C.B."/>
        </authorList>
    </citation>
    <scope>NUCLEOTIDE SEQUENCE</scope>
    <source>
        <strain evidence="1">CtOZu12</strain>
    </source>
</reference>